<dbReference type="EMBL" id="LAZR01056035">
    <property type="protein sequence ID" value="KKK75053.1"/>
    <property type="molecule type" value="Genomic_DNA"/>
</dbReference>
<evidence type="ECO:0000313" key="1">
    <source>
        <dbReference type="EMBL" id="KKK75053.1"/>
    </source>
</evidence>
<proteinExistence type="predicted"/>
<dbReference type="AlphaFoldDB" id="A0A0F8Y199"/>
<sequence length="78" mass="9031">MIIEFRFNSKSSAQNIPEAITIAERCEGYIDNKFYKIKFESPEDKHLKKLFELVGHLKGTRISIDGKDPVIAHNFYSL</sequence>
<accession>A0A0F8Y199</accession>
<comment type="caution">
    <text evidence="1">The sequence shown here is derived from an EMBL/GenBank/DDBJ whole genome shotgun (WGS) entry which is preliminary data.</text>
</comment>
<reference evidence="1" key="1">
    <citation type="journal article" date="2015" name="Nature">
        <title>Complex archaea that bridge the gap between prokaryotes and eukaryotes.</title>
        <authorList>
            <person name="Spang A."/>
            <person name="Saw J.H."/>
            <person name="Jorgensen S.L."/>
            <person name="Zaremba-Niedzwiedzka K."/>
            <person name="Martijn J."/>
            <person name="Lind A.E."/>
            <person name="van Eijk R."/>
            <person name="Schleper C."/>
            <person name="Guy L."/>
            <person name="Ettema T.J."/>
        </authorList>
    </citation>
    <scope>NUCLEOTIDE SEQUENCE</scope>
</reference>
<organism evidence="1">
    <name type="scientific">marine sediment metagenome</name>
    <dbReference type="NCBI Taxonomy" id="412755"/>
    <lineage>
        <taxon>unclassified sequences</taxon>
        <taxon>metagenomes</taxon>
        <taxon>ecological metagenomes</taxon>
    </lineage>
</organism>
<gene>
    <name evidence="1" type="ORF">LCGC14_2877600</name>
</gene>
<protein>
    <submittedName>
        <fullName evidence="1">Uncharacterized protein</fullName>
    </submittedName>
</protein>
<name>A0A0F8Y199_9ZZZZ</name>